<dbReference type="GO" id="GO:0006270">
    <property type="term" value="P:DNA replication initiation"/>
    <property type="evidence" value="ECO:0007669"/>
    <property type="project" value="UniProtKB-UniRule"/>
</dbReference>
<evidence type="ECO:0000256" key="1">
    <source>
        <dbReference type="ARBA" id="ARBA00004123"/>
    </source>
</evidence>
<feature type="region of interest" description="Disordered" evidence="8">
    <location>
        <begin position="448"/>
        <end position="467"/>
    </location>
</feature>
<dbReference type="KEGG" id="cci:CC1G_01770"/>
<feature type="compositionally biased region" description="Polar residues" evidence="8">
    <location>
        <begin position="331"/>
        <end position="342"/>
    </location>
</feature>
<keyword evidence="5 7" id="KW-0539">Nucleus</keyword>
<dbReference type="AlphaFoldDB" id="A8N2D1"/>
<dbReference type="PANTHER" id="PTHR28124:SF1">
    <property type="entry name" value="DNA REPLICATION REGULATOR SLD2"/>
    <property type="match status" value="1"/>
</dbReference>
<protein>
    <recommendedName>
        <fullName evidence="3 7">DNA replication regulator SLD2</fullName>
    </recommendedName>
</protein>
<comment type="caution">
    <text evidence="9">The sequence shown here is derived from an EMBL/GenBank/DDBJ whole genome shotgun (WGS) entry which is preliminary data.</text>
</comment>
<sequence length="547" mass="59535">MSDLASLRAEIKQWERQFRAKEGRDPDVNEIKKRPEIAQKYKQYKRLQKAAKESKAAPEATSSGSRTPPPPATPSRNGGKRATALSTKRVLGSTGPLSTFNPFSPQKAKAKDQFPIAPKTPRPLSNPFTSPVKSRPRIEQPVFLPTGASNSRFTSTPEPPNTISRARKRLRGEPVSPSPNKEKRRRKTSPELSLPFPKLTFNMPDSDDDEEDAETLVGNSSFVDDSPVKPVPSARGFTTLFEDTAIPSGDIFGLNKRPASAATEADVFDGPLPGSSTQPGQRRAVKQPKNAKASNAKSKIFPQANGKQQTLTQFLSGPKTSSDKSRAISEGPQSVPSGSATPSEEDPSTRSPKPRSKSPLLPPSPPATGTTSSITYKNKGKRKADPNGVDGRKKAKMAADEQSEDDTTSDDLAGKVKVVHRARTVEVASDDDMGSDYDPVLTYLRHGKQQGSHLSSQTRPDTTTTVIDLPDKLRNVLALDADTTSTDREAEKVFQSLVYRRRVSQYDPKKGEIWDVGEEEGSDGEGKLAGEDDEWEGEPVPWEVAEL</sequence>
<comment type="similarity">
    <text evidence="2 7">Belongs to the SLD2 family.</text>
</comment>
<dbReference type="Proteomes" id="UP000001861">
    <property type="component" value="Unassembled WGS sequence"/>
</dbReference>
<dbReference type="GO" id="GO:0003697">
    <property type="term" value="F:single-stranded DNA binding"/>
    <property type="evidence" value="ECO:0007669"/>
    <property type="project" value="TreeGrafter"/>
</dbReference>
<evidence type="ECO:0000256" key="6">
    <source>
        <dbReference type="ARBA" id="ARBA00023306"/>
    </source>
</evidence>
<evidence type="ECO:0000256" key="8">
    <source>
        <dbReference type="SAM" id="MobiDB-lite"/>
    </source>
</evidence>
<dbReference type="GeneID" id="6005516"/>
<feature type="compositionally biased region" description="Polar residues" evidence="8">
    <location>
        <begin position="305"/>
        <end position="320"/>
    </location>
</feature>
<feature type="region of interest" description="Disordered" evidence="8">
    <location>
        <begin position="247"/>
        <end position="413"/>
    </location>
</feature>
<dbReference type="OMA" id="SDWEAHW"/>
<feature type="compositionally biased region" description="Low complexity" evidence="8">
    <location>
        <begin position="57"/>
        <end position="66"/>
    </location>
</feature>
<evidence type="ECO:0000256" key="7">
    <source>
        <dbReference type="RuleBase" id="RU367067"/>
    </source>
</evidence>
<dbReference type="InterPro" id="IPR021110">
    <property type="entry name" value="DNA_rep_checkpnt_protein"/>
</dbReference>
<keyword evidence="6 7" id="KW-0131">Cell cycle</keyword>
<comment type="function">
    <text evidence="7">Has a role in the initiation of DNA replication. Required at S-phase checkpoint.</text>
</comment>
<evidence type="ECO:0000256" key="5">
    <source>
        <dbReference type="ARBA" id="ARBA00023242"/>
    </source>
</evidence>
<proteinExistence type="inferred from homology"/>
<dbReference type="Pfam" id="PF11719">
    <property type="entry name" value="Drc1-Sld2"/>
    <property type="match status" value="1"/>
</dbReference>
<dbReference type="RefSeq" id="XP_001829090.1">
    <property type="nucleotide sequence ID" value="XM_001829038.2"/>
</dbReference>
<evidence type="ECO:0000256" key="4">
    <source>
        <dbReference type="ARBA" id="ARBA00022705"/>
    </source>
</evidence>
<dbReference type="EMBL" id="AACS02000001">
    <property type="protein sequence ID" value="EAU92725.1"/>
    <property type="molecule type" value="Genomic_DNA"/>
</dbReference>
<dbReference type="CDD" id="cd22289">
    <property type="entry name" value="RecQL4_SLD2_NTD"/>
    <property type="match status" value="1"/>
</dbReference>
<evidence type="ECO:0000313" key="9">
    <source>
        <dbReference type="EMBL" id="EAU92725.1"/>
    </source>
</evidence>
<dbReference type="Gene3D" id="1.10.10.1460">
    <property type="match status" value="1"/>
</dbReference>
<feature type="compositionally biased region" description="Low complexity" evidence="8">
    <location>
        <begin position="290"/>
        <end position="299"/>
    </location>
</feature>
<feature type="region of interest" description="Disordered" evidence="8">
    <location>
        <begin position="43"/>
        <end position="230"/>
    </location>
</feature>
<keyword evidence="10" id="KW-1185">Reference proteome</keyword>
<accession>A8N2D1</accession>
<dbReference type="OrthoDB" id="8775810at2759"/>
<dbReference type="GO" id="GO:0031261">
    <property type="term" value="C:DNA replication preinitiation complex"/>
    <property type="evidence" value="ECO:0007669"/>
    <property type="project" value="TreeGrafter"/>
</dbReference>
<dbReference type="FunFam" id="1.10.10.1460:FF:000001">
    <property type="entry name" value="DNA replication regulator Sld2"/>
    <property type="match status" value="1"/>
</dbReference>
<feature type="region of interest" description="Disordered" evidence="8">
    <location>
        <begin position="512"/>
        <end position="547"/>
    </location>
</feature>
<reference evidence="9 10" key="1">
    <citation type="journal article" date="2010" name="Proc. Natl. Acad. Sci. U.S.A.">
        <title>Insights into evolution of multicellular fungi from the assembled chromosomes of the mushroom Coprinopsis cinerea (Coprinus cinereus).</title>
        <authorList>
            <person name="Stajich J.E."/>
            <person name="Wilke S.K."/>
            <person name="Ahren D."/>
            <person name="Au C.H."/>
            <person name="Birren B.W."/>
            <person name="Borodovsky M."/>
            <person name="Burns C."/>
            <person name="Canback B."/>
            <person name="Casselton L.A."/>
            <person name="Cheng C.K."/>
            <person name="Deng J."/>
            <person name="Dietrich F.S."/>
            <person name="Fargo D.C."/>
            <person name="Farman M.L."/>
            <person name="Gathman A.C."/>
            <person name="Goldberg J."/>
            <person name="Guigo R."/>
            <person name="Hoegger P.J."/>
            <person name="Hooker J.B."/>
            <person name="Huggins A."/>
            <person name="James T.Y."/>
            <person name="Kamada T."/>
            <person name="Kilaru S."/>
            <person name="Kodira C."/>
            <person name="Kues U."/>
            <person name="Kupfer D."/>
            <person name="Kwan H.S."/>
            <person name="Lomsadze A."/>
            <person name="Li W."/>
            <person name="Lilly W.W."/>
            <person name="Ma L.J."/>
            <person name="Mackey A.J."/>
            <person name="Manning G."/>
            <person name="Martin F."/>
            <person name="Muraguchi H."/>
            <person name="Natvig D.O."/>
            <person name="Palmerini H."/>
            <person name="Ramesh M.A."/>
            <person name="Rehmeyer C.J."/>
            <person name="Roe B.A."/>
            <person name="Shenoy N."/>
            <person name="Stanke M."/>
            <person name="Ter-Hovhannisyan V."/>
            <person name="Tunlid A."/>
            <person name="Velagapudi R."/>
            <person name="Vision T.J."/>
            <person name="Zeng Q."/>
            <person name="Zolan M.E."/>
            <person name="Pukkila P.J."/>
        </authorList>
    </citation>
    <scope>NUCLEOTIDE SEQUENCE [LARGE SCALE GENOMIC DNA]</scope>
    <source>
        <strain evidence="10">Okayama-7 / 130 / ATCC MYA-4618 / FGSC 9003</strain>
    </source>
</reference>
<name>A8N2D1_COPC7</name>
<dbReference type="STRING" id="240176.A8N2D1"/>
<dbReference type="eggNOG" id="ENOG502SCF7">
    <property type="taxonomic scope" value="Eukaryota"/>
</dbReference>
<dbReference type="GO" id="GO:0003688">
    <property type="term" value="F:DNA replication origin binding"/>
    <property type="evidence" value="ECO:0007669"/>
    <property type="project" value="TreeGrafter"/>
</dbReference>
<evidence type="ECO:0000256" key="3">
    <source>
        <dbReference type="ARBA" id="ARBA00018363"/>
    </source>
</evidence>
<evidence type="ECO:0000256" key="2">
    <source>
        <dbReference type="ARBA" id="ARBA00007276"/>
    </source>
</evidence>
<evidence type="ECO:0000313" key="10">
    <source>
        <dbReference type="Proteomes" id="UP000001861"/>
    </source>
</evidence>
<dbReference type="GO" id="GO:0000727">
    <property type="term" value="P:double-strand break repair via break-induced replication"/>
    <property type="evidence" value="ECO:0007669"/>
    <property type="project" value="TreeGrafter"/>
</dbReference>
<comment type="subcellular location">
    <subcellularLocation>
        <location evidence="1 7">Nucleus</location>
    </subcellularLocation>
</comment>
<feature type="compositionally biased region" description="Polar residues" evidence="8">
    <location>
        <begin position="147"/>
        <end position="164"/>
    </location>
</feature>
<dbReference type="GO" id="GO:1902977">
    <property type="term" value="P:mitotic DNA replication preinitiation complex assembly"/>
    <property type="evidence" value="ECO:0007669"/>
    <property type="project" value="TreeGrafter"/>
</dbReference>
<feature type="compositionally biased region" description="Acidic residues" evidence="8">
    <location>
        <begin position="205"/>
        <end position="214"/>
    </location>
</feature>
<dbReference type="PANTHER" id="PTHR28124">
    <property type="entry name" value="DNA REPLICATION REGULATOR SLD2"/>
    <property type="match status" value="1"/>
</dbReference>
<feature type="compositionally biased region" description="Polar residues" evidence="8">
    <location>
        <begin position="95"/>
        <end position="104"/>
    </location>
</feature>
<gene>
    <name evidence="9" type="ORF">CC1G_01770</name>
</gene>
<keyword evidence="4 7" id="KW-0235">DNA replication</keyword>
<organism evidence="9 10">
    <name type="scientific">Coprinopsis cinerea (strain Okayama-7 / 130 / ATCC MYA-4618 / FGSC 9003)</name>
    <name type="common">Inky cap fungus</name>
    <name type="synonym">Hormographiella aspergillata</name>
    <dbReference type="NCBI Taxonomy" id="240176"/>
    <lineage>
        <taxon>Eukaryota</taxon>
        <taxon>Fungi</taxon>
        <taxon>Dikarya</taxon>
        <taxon>Basidiomycota</taxon>
        <taxon>Agaricomycotina</taxon>
        <taxon>Agaricomycetes</taxon>
        <taxon>Agaricomycetidae</taxon>
        <taxon>Agaricales</taxon>
        <taxon>Agaricineae</taxon>
        <taxon>Psathyrellaceae</taxon>
        <taxon>Coprinopsis</taxon>
    </lineage>
</organism>
<dbReference type="InterPro" id="IPR040203">
    <property type="entry name" value="Sld2"/>
</dbReference>
<feature type="compositionally biased region" description="Polar residues" evidence="8">
    <location>
        <begin position="449"/>
        <end position="466"/>
    </location>
</feature>
<dbReference type="VEuPathDB" id="FungiDB:CC1G_01770"/>
<dbReference type="InParanoid" id="A8N2D1"/>